<evidence type="ECO:0000256" key="5">
    <source>
        <dbReference type="ARBA" id="ARBA00022664"/>
    </source>
</evidence>
<dbReference type="InterPro" id="IPR049621">
    <property type="entry name" value="S1_DHX8_helicase"/>
</dbReference>
<dbReference type="InterPro" id="IPR001077">
    <property type="entry name" value="COMT_C"/>
</dbReference>
<dbReference type="Pfam" id="PF21010">
    <property type="entry name" value="HA2_C"/>
    <property type="match status" value="1"/>
</dbReference>
<keyword evidence="13" id="KW-0539">Nucleus</keyword>
<dbReference type="OrthoDB" id="10253254at2759"/>
<organism evidence="19 20">
    <name type="scientific">Antrodiella citrinella</name>
    <dbReference type="NCBI Taxonomy" id="2447956"/>
    <lineage>
        <taxon>Eukaryota</taxon>
        <taxon>Fungi</taxon>
        <taxon>Dikarya</taxon>
        <taxon>Basidiomycota</taxon>
        <taxon>Agaricomycotina</taxon>
        <taxon>Agaricomycetes</taxon>
        <taxon>Polyporales</taxon>
        <taxon>Steccherinaceae</taxon>
        <taxon>Antrodiella</taxon>
    </lineage>
</organism>
<dbReference type="GO" id="GO:0033644">
    <property type="term" value="C:host cell membrane"/>
    <property type="evidence" value="ECO:0007669"/>
    <property type="project" value="UniProtKB-SubCell"/>
</dbReference>
<dbReference type="Pfam" id="PF00271">
    <property type="entry name" value="Helicase_C"/>
    <property type="match status" value="1"/>
</dbReference>
<evidence type="ECO:0000256" key="3">
    <source>
        <dbReference type="ARBA" id="ARBA00012552"/>
    </source>
</evidence>
<dbReference type="EC" id="3.6.4.13" evidence="3"/>
<evidence type="ECO:0000256" key="2">
    <source>
        <dbReference type="ARBA" id="ARBA00004379"/>
    </source>
</evidence>
<dbReference type="EMBL" id="SGPM01000332">
    <property type="protein sequence ID" value="THH26576.1"/>
    <property type="molecule type" value="Genomic_DNA"/>
</dbReference>
<keyword evidence="8" id="KW-0547">Nucleotide-binding</keyword>
<keyword evidence="7" id="KW-0949">S-adenosyl-L-methionine</keyword>
<feature type="compositionally biased region" description="Basic and acidic residues" evidence="15">
    <location>
        <begin position="595"/>
        <end position="605"/>
    </location>
</feature>
<evidence type="ECO:0000256" key="1">
    <source>
        <dbReference type="ARBA" id="ARBA00004123"/>
    </source>
</evidence>
<dbReference type="InterPro" id="IPR049588">
    <property type="entry name" value="DHX8_GH2-like"/>
</dbReference>
<dbReference type="InterPro" id="IPR040976">
    <property type="entry name" value="Pkinase_fungal"/>
</dbReference>
<dbReference type="PROSITE" id="PS50126">
    <property type="entry name" value="S1"/>
    <property type="match status" value="1"/>
</dbReference>
<evidence type="ECO:0000259" key="18">
    <source>
        <dbReference type="PROSITE" id="PS51194"/>
    </source>
</evidence>
<dbReference type="SUPFAM" id="SSF53335">
    <property type="entry name" value="S-adenosyl-L-methionine-dependent methyltransferases"/>
    <property type="match status" value="1"/>
</dbReference>
<dbReference type="PROSITE" id="PS51194">
    <property type="entry name" value="HELICASE_CTER"/>
    <property type="match status" value="1"/>
</dbReference>
<dbReference type="SMART" id="SM00490">
    <property type="entry name" value="HELICc"/>
    <property type="match status" value="1"/>
</dbReference>
<dbReference type="SUPFAM" id="SSF52540">
    <property type="entry name" value="P-loop containing nucleoside triphosphate hydrolases"/>
    <property type="match status" value="1"/>
</dbReference>
<feature type="domain" description="Helicase ATP-binding" evidence="17">
    <location>
        <begin position="928"/>
        <end position="1091"/>
    </location>
</feature>
<feature type="compositionally biased region" description="Basic residues" evidence="15">
    <location>
        <begin position="572"/>
        <end position="587"/>
    </location>
</feature>
<dbReference type="GO" id="GO:0005524">
    <property type="term" value="F:ATP binding"/>
    <property type="evidence" value="ECO:0007669"/>
    <property type="project" value="UniProtKB-KW"/>
</dbReference>
<dbReference type="CDD" id="cd05684">
    <property type="entry name" value="S1_DHX8_helicase"/>
    <property type="match status" value="1"/>
</dbReference>
<dbReference type="InterPro" id="IPR011709">
    <property type="entry name" value="DEAD-box_helicase_OB_fold"/>
</dbReference>
<dbReference type="InterPro" id="IPR011009">
    <property type="entry name" value="Kinase-like_dom_sf"/>
</dbReference>
<evidence type="ECO:0000259" key="16">
    <source>
        <dbReference type="PROSITE" id="PS50126"/>
    </source>
</evidence>
<dbReference type="GO" id="GO:0000390">
    <property type="term" value="P:spliceosomal complex disassembly"/>
    <property type="evidence" value="ECO:0007669"/>
    <property type="project" value="TreeGrafter"/>
</dbReference>
<evidence type="ECO:0000256" key="10">
    <source>
        <dbReference type="ARBA" id="ARBA00022806"/>
    </source>
</evidence>
<dbReference type="Pfam" id="PF08100">
    <property type="entry name" value="Dimerisation"/>
    <property type="match status" value="1"/>
</dbReference>
<keyword evidence="20" id="KW-1185">Reference proteome</keyword>
<dbReference type="InterPro" id="IPR012967">
    <property type="entry name" value="COMT_dimerisation"/>
</dbReference>
<evidence type="ECO:0000313" key="19">
    <source>
        <dbReference type="EMBL" id="THH26576.1"/>
    </source>
</evidence>
<dbReference type="Pfam" id="PF00575">
    <property type="entry name" value="S1"/>
    <property type="match status" value="1"/>
</dbReference>
<dbReference type="InterPro" id="IPR036390">
    <property type="entry name" value="WH_DNA-bd_sf"/>
</dbReference>
<evidence type="ECO:0000256" key="6">
    <source>
        <dbReference type="ARBA" id="ARBA00022679"/>
    </source>
</evidence>
<protein>
    <recommendedName>
        <fullName evidence="3">RNA helicase</fullName>
        <ecNumber evidence="3">3.6.4.13</ecNumber>
    </recommendedName>
</protein>
<reference evidence="19 20" key="1">
    <citation type="submission" date="2019-02" db="EMBL/GenBank/DDBJ databases">
        <title>Genome sequencing of the rare red list fungi Antrodiella citrinella (Flaviporus citrinellus).</title>
        <authorList>
            <person name="Buettner E."/>
            <person name="Kellner H."/>
        </authorList>
    </citation>
    <scope>NUCLEOTIDE SEQUENCE [LARGE SCALE GENOMIC DNA]</scope>
    <source>
        <strain evidence="19 20">DSM 108506</strain>
    </source>
</reference>
<comment type="catalytic activity">
    <reaction evidence="14">
        <text>ATP + H2O = ADP + phosphate + H(+)</text>
        <dbReference type="Rhea" id="RHEA:13065"/>
        <dbReference type="ChEBI" id="CHEBI:15377"/>
        <dbReference type="ChEBI" id="CHEBI:15378"/>
        <dbReference type="ChEBI" id="CHEBI:30616"/>
        <dbReference type="ChEBI" id="CHEBI:43474"/>
        <dbReference type="ChEBI" id="CHEBI:456216"/>
        <dbReference type="EC" id="3.6.4.13"/>
    </reaction>
</comment>
<dbReference type="InterPro" id="IPR027417">
    <property type="entry name" value="P-loop_NTPase"/>
</dbReference>
<sequence>MSSTTLGRPHSVLWGVCTELISVPGTRLMELSMQFFESVALFVAGDVRIADILDEGDHEKGVHIDELSLRTGIKSHKLARVLRALCSAHVFREVSHDYFANNTVSQVLVKNDPLRAFFMLLSMVNYPMSDKLLSVLKDPVKGQSESSKEAAFQPGLNTEAHLFEWLEEPVKQPDGTTQPRPELPVFGLAMMGGARILGAPLYYDYLWGDLGNATIVDVGGGVGGLSFRLAKIYPKLKFVNQDRRAPVIKRAEDVWARDMPDAIKTKRTVLMPHDFFTEQPVKGAKVYSLRYILHDWPDDDCIKILKALRPALGPNSRILVSDAVMRPTCTSPGPSLPTAPKPLPANYGPASRFINQLDLNMMGLLNGRERSPEEWTELANKSGLRVEKFWECRVMTVHEHLKPSFLPRHFEFVMSNDDLYNLEFLSLVARVTQEIVNHTGLNDKTLAEFVIALHEASKSRADFKAKLIEVGASFPDSFIETVDRLILSMHPKHKKKAAAAKEGQASGVEVVEETDRKRRMFPGLAMKDQEWAPSITKDVLMKEVDDMMSQFEGGAATKNRPRPTEDAQRESKRQRRSRSPSSRRRSHSPPPRGRGNGDRRDEYRGRNGGGRPQVDERPVLYKIYTGRVNSMKDFGAFVQLEGIAGRVEGMVHVSNIQQGARANSPADLLTRGQTVKVKVMSVAGTRVSLSMKDVDQITGNDLTPHLRIKSEAEIAREEEERAAHGSNAIPLNSKGFDDAPVRSAKRLSSPERWEIKQLIASGIVDASEYPDLDEELHNPNAHVEIEEELDVEVRDEEPSFLSGQTKRTLDLSPVKIVKAPDGSLNRAALAGASLAKERREMRQQEVNEQADSEARDFSAPWLDPMSKESDKVFAQDLRGNLRGQKVGEQPKWKDATFNKATTFGEITSLSIQDQRKNLPIYKLRDQLLEAINQHQVLIVVGDTGSGKTTQMVQYMAESGLADKGRIGCTQPRRVAAMSVAKRVAEEVGCRLGQEVGYTIRFEDCTSPETRIKYMTDGMLQRECLIDPDVSAYSVVMLDEAHERTIATDVLFGLLKKAIKRRPDLKLIVTSATLDAEKFSKYFFGCPIFTIPGRTYPVEVLYTKEPETDYLDASLITVMQIHLSEPPGDVLLFLTGQEEIDTACEILYERMKALGPKVPELLILPIYSALPSEVQSRVFDPTPPGARKIVIATNVAETSLTIPGIYYVIDPGFSKQNAYDPKLGMDSLVVMPISQAQARQRAGRAGRTGPGKCYRLYTEAAFRNEMLPNSIPDIQRTNLSSTILMLKAMGVNDLLSFDFMDPPRAETMLTALESLYALSALDDEGLLTRLGRKMADFPMEPPLAKMLIASVDLGCSEEILSVVAMLSVQSVFYRPKEKQGQADSKKAKFHQPEGDHLTLLTVYNGWKASNFSNPWCYENFIQARSMRRAQDVRKQLLGIMDRYKHDILSAGKDFNRVRRAICSGYFRNAAKKDPQEGYKTIVEGTPVYIHPSSALFNRNPEWCIYHELILTTREYCHNVTSIEPKWLVEVAPQFFKVADANKISKRKKQEKIEPLFNKFEKPDEWRLSKVQRSARSYSKQGAAHFSSVQPNAEANKQQYARDMTGRIVGPIAPATFLKELMVVSRVPAKKKLKLVRYDEVMKAKVEKDMYDPMIKIIQEHELLPEGYTIFNTSRNADQDAGIKPDTVIQNEALVTVTDPDVVSEEKEDEGNEDDEEEELEEDDDDDEGRIRACDWHQLELWVEFKLKEEYDAFVTNYDNITKLLDATNKHAVSTHGQIVSYAVTQLARQHRGFIFSLLICGKHARFIRWDRAGSIVSAHFDYIAEPELLTDFLLRYGQLTNLKKGFDPTVKLATSKEKTRFYAAVDKHLNDPQKRQFPDMKKATDKSVPAQRIRVSGFSLDGKKATRSYIIQRPFTYPESPVGRSTRAYLALDLKKKKLVFLKDYWRPAELDRVPESDIYVALKNANVPHLPTVLLAGDVPESGTTTVQTTVTQDWSGKPGVCSTGLALQKYQHIRIVQELLYPLSSVKNSKELVLSIKNAIQCIRAAFEANWLHRDISAGNIMLNEAGQGILNDWDHGLKIDPERKAAFARTGTWQFLSIGIAMKPNKPHDVLDDLESCYWVLLFTALHYFDSDAPATILKMFNQSDYAMVDEVPTITGGEGKHTFLNCTTTKRTTFKCGPLDDVMLKLSLHHKKYYAIFEETILDEQAFVDYRNGQLADPGRMALNVIEDASKKTNWTRADAMQDRFQLQNEHAHDKAIQGLVRKHVTSTSALAGQGSVDPLPSVEGTQSDDPQPSGTSETRLLNRSGKRVLQDEDEEEAGMGTNESRSSKRLRTLSDIIPAPVFNPPVRRGGRRDLQGSGATTEGSTSRSHGMVRRSSKK</sequence>
<feature type="compositionally biased region" description="Polar residues" evidence="15">
    <location>
        <begin position="2361"/>
        <end position="2372"/>
    </location>
</feature>
<dbReference type="GO" id="GO:0071013">
    <property type="term" value="C:catalytic step 2 spliceosome"/>
    <property type="evidence" value="ECO:0007669"/>
    <property type="project" value="TreeGrafter"/>
</dbReference>
<evidence type="ECO:0000256" key="12">
    <source>
        <dbReference type="ARBA" id="ARBA00023187"/>
    </source>
</evidence>
<evidence type="ECO:0000256" key="11">
    <source>
        <dbReference type="ARBA" id="ARBA00022840"/>
    </source>
</evidence>
<dbReference type="Pfam" id="PF07717">
    <property type="entry name" value="OB_NTP_bind"/>
    <property type="match status" value="1"/>
</dbReference>
<dbReference type="InterPro" id="IPR011545">
    <property type="entry name" value="DEAD/DEAH_box_helicase_dom"/>
</dbReference>
<dbReference type="GO" id="GO:0032259">
    <property type="term" value="P:methylation"/>
    <property type="evidence" value="ECO:0007669"/>
    <property type="project" value="UniProtKB-KW"/>
</dbReference>
<dbReference type="SUPFAM" id="SSF46785">
    <property type="entry name" value="Winged helix' DNA-binding domain"/>
    <property type="match status" value="1"/>
</dbReference>
<comment type="caution">
    <text evidence="19">The sequence shown here is derived from an EMBL/GenBank/DDBJ whole genome shotgun (WGS) entry which is preliminary data.</text>
</comment>
<dbReference type="Gene3D" id="3.40.50.150">
    <property type="entry name" value="Vaccinia Virus protein VP39"/>
    <property type="match status" value="1"/>
</dbReference>
<dbReference type="CDD" id="cd18791">
    <property type="entry name" value="SF2_C_RHA"/>
    <property type="match status" value="1"/>
</dbReference>
<dbReference type="FunFam" id="3.40.50.300:FF:000191">
    <property type="entry name" value="Pre-mRNA-splicing factor ATP-dependent RNA helicase"/>
    <property type="match status" value="1"/>
</dbReference>
<dbReference type="PANTHER" id="PTHR18934:SF85">
    <property type="entry name" value="ATP-DEPENDENT RNA HELICASE DHX8"/>
    <property type="match status" value="1"/>
</dbReference>
<dbReference type="Pfam" id="PF00270">
    <property type="entry name" value="DEAD"/>
    <property type="match status" value="1"/>
</dbReference>
<feature type="domain" description="S1 motif" evidence="16">
    <location>
        <begin position="621"/>
        <end position="692"/>
    </location>
</feature>
<dbReference type="InterPro" id="IPR007502">
    <property type="entry name" value="Helicase-assoc_dom"/>
</dbReference>
<dbReference type="GO" id="GO:0008171">
    <property type="term" value="F:O-methyltransferase activity"/>
    <property type="evidence" value="ECO:0007669"/>
    <property type="project" value="InterPro"/>
</dbReference>
<accession>A0A4S4ML32</accession>
<keyword evidence="12" id="KW-0508">mRNA splicing</keyword>
<keyword evidence="6" id="KW-0808">Transferase</keyword>
<dbReference type="InterPro" id="IPR012340">
    <property type="entry name" value="NA-bd_OB-fold"/>
</dbReference>
<feature type="region of interest" description="Disordered" evidence="15">
    <location>
        <begin position="2275"/>
        <end position="2382"/>
    </location>
</feature>
<feature type="region of interest" description="Disordered" evidence="15">
    <location>
        <begin position="840"/>
        <end position="861"/>
    </location>
</feature>
<dbReference type="PROSITE" id="PS51192">
    <property type="entry name" value="HELICASE_ATP_BIND_1"/>
    <property type="match status" value="1"/>
</dbReference>
<dbReference type="InterPro" id="IPR014001">
    <property type="entry name" value="Helicase_ATP-bd"/>
</dbReference>
<evidence type="ECO:0000256" key="7">
    <source>
        <dbReference type="ARBA" id="ARBA00022691"/>
    </source>
</evidence>
<dbReference type="InterPro" id="IPR044762">
    <property type="entry name" value="DHX8/Prp22_DEXHc"/>
</dbReference>
<dbReference type="GO" id="GO:0005684">
    <property type="term" value="C:U2-type spliceosomal complex"/>
    <property type="evidence" value="ECO:0007669"/>
    <property type="project" value="UniProtKB-ARBA"/>
</dbReference>
<dbReference type="Gene3D" id="1.10.10.10">
    <property type="entry name" value="Winged helix-like DNA-binding domain superfamily/Winged helix DNA-binding domain"/>
    <property type="match status" value="1"/>
</dbReference>
<dbReference type="Pfam" id="PF17667">
    <property type="entry name" value="Pkinase_fungal"/>
    <property type="match status" value="1"/>
</dbReference>
<dbReference type="GO" id="GO:0046983">
    <property type="term" value="F:protein dimerization activity"/>
    <property type="evidence" value="ECO:0007669"/>
    <property type="project" value="InterPro"/>
</dbReference>
<keyword evidence="11" id="KW-0067">ATP-binding</keyword>
<dbReference type="SUPFAM" id="SSF50249">
    <property type="entry name" value="Nucleic acid-binding proteins"/>
    <property type="match status" value="1"/>
</dbReference>
<feature type="compositionally biased region" description="Basic and acidic residues" evidence="15">
    <location>
        <begin position="562"/>
        <end position="571"/>
    </location>
</feature>
<dbReference type="GO" id="GO:0016787">
    <property type="term" value="F:hydrolase activity"/>
    <property type="evidence" value="ECO:0007669"/>
    <property type="project" value="UniProtKB-KW"/>
</dbReference>
<dbReference type="PROSITE" id="PS51683">
    <property type="entry name" value="SAM_OMT_II"/>
    <property type="match status" value="1"/>
</dbReference>
<evidence type="ECO:0000256" key="4">
    <source>
        <dbReference type="ARBA" id="ARBA00022603"/>
    </source>
</evidence>
<dbReference type="SMART" id="SM00316">
    <property type="entry name" value="S1"/>
    <property type="match status" value="1"/>
</dbReference>
<dbReference type="Gene3D" id="3.40.50.300">
    <property type="entry name" value="P-loop containing nucleotide triphosphate hydrolases"/>
    <property type="match status" value="2"/>
</dbReference>
<dbReference type="SMART" id="SM00847">
    <property type="entry name" value="HA2"/>
    <property type="match status" value="1"/>
</dbReference>
<dbReference type="Gene3D" id="2.40.50.140">
    <property type="entry name" value="Nucleic acid-binding proteins"/>
    <property type="match status" value="1"/>
</dbReference>
<dbReference type="InterPro" id="IPR003029">
    <property type="entry name" value="S1_domain"/>
</dbReference>
<dbReference type="FunFam" id="3.40.50.300:FF:000101">
    <property type="entry name" value="Pre-mRNA-splicing factor ATP-dependent RNA helicase"/>
    <property type="match status" value="1"/>
</dbReference>
<feature type="domain" description="Helicase C-terminal" evidence="18">
    <location>
        <begin position="1109"/>
        <end position="1289"/>
    </location>
</feature>
<dbReference type="SUPFAM" id="SSF56112">
    <property type="entry name" value="Protein kinase-like (PK-like)"/>
    <property type="match status" value="1"/>
</dbReference>
<feature type="region of interest" description="Disordered" evidence="15">
    <location>
        <begin position="1697"/>
        <end position="1726"/>
    </location>
</feature>
<dbReference type="InterPro" id="IPR029063">
    <property type="entry name" value="SAM-dependent_MTases_sf"/>
</dbReference>
<dbReference type="FunFam" id="2.40.50.140:FF:000061">
    <property type="entry name" value="ATP-dependent RNA helicase DHX8"/>
    <property type="match status" value="1"/>
</dbReference>
<proteinExistence type="predicted"/>
<dbReference type="SMART" id="SM00487">
    <property type="entry name" value="DEXDc"/>
    <property type="match status" value="1"/>
</dbReference>
<gene>
    <name evidence="19" type="ORF">EUX98_g7608</name>
</gene>
<dbReference type="Proteomes" id="UP000308730">
    <property type="component" value="Unassembled WGS sequence"/>
</dbReference>
<keyword evidence="5" id="KW-0507">mRNA processing</keyword>
<dbReference type="PROSITE" id="PS00690">
    <property type="entry name" value="DEAH_ATP_HELICASE"/>
    <property type="match status" value="1"/>
</dbReference>
<dbReference type="GO" id="GO:0003723">
    <property type="term" value="F:RNA binding"/>
    <property type="evidence" value="ECO:0007669"/>
    <property type="project" value="TreeGrafter"/>
</dbReference>
<keyword evidence="9" id="KW-0378">Hydrolase</keyword>
<evidence type="ECO:0000256" key="14">
    <source>
        <dbReference type="ARBA" id="ARBA00047984"/>
    </source>
</evidence>
<feature type="compositionally biased region" description="Polar residues" evidence="15">
    <location>
        <begin position="2287"/>
        <end position="2305"/>
    </location>
</feature>
<dbReference type="FunFam" id="1.20.120.1080:FF:000001">
    <property type="entry name" value="Pre-mRNA-splicing factor ATP-dependent RNA helicase"/>
    <property type="match status" value="1"/>
</dbReference>
<keyword evidence="10" id="KW-0347">Helicase</keyword>
<evidence type="ECO:0000259" key="17">
    <source>
        <dbReference type="PROSITE" id="PS51192"/>
    </source>
</evidence>
<feature type="region of interest" description="Disordered" evidence="15">
    <location>
        <begin position="552"/>
        <end position="614"/>
    </location>
</feature>
<dbReference type="PANTHER" id="PTHR18934">
    <property type="entry name" value="ATP-DEPENDENT RNA HELICASE"/>
    <property type="match status" value="1"/>
</dbReference>
<evidence type="ECO:0000256" key="13">
    <source>
        <dbReference type="ARBA" id="ARBA00023242"/>
    </source>
</evidence>
<comment type="subcellular location">
    <subcellularLocation>
        <location evidence="2">Host membrane</location>
        <topology evidence="2">Single-pass membrane protein</topology>
    </subcellularLocation>
    <subcellularLocation>
        <location evidence="1">Nucleus</location>
    </subcellularLocation>
</comment>
<dbReference type="CDD" id="cd21691">
    <property type="entry name" value="GH2-like_DHX8"/>
    <property type="match status" value="1"/>
</dbReference>
<dbReference type="InterPro" id="IPR036388">
    <property type="entry name" value="WH-like_DNA-bd_sf"/>
</dbReference>
<evidence type="ECO:0000256" key="9">
    <source>
        <dbReference type="ARBA" id="ARBA00022801"/>
    </source>
</evidence>
<dbReference type="InterPro" id="IPR002464">
    <property type="entry name" value="DNA/RNA_helicase_DEAH_CS"/>
</dbReference>
<name>A0A4S4ML32_9APHY</name>
<dbReference type="CDD" id="cd17971">
    <property type="entry name" value="DEXHc_DHX8"/>
    <property type="match status" value="1"/>
</dbReference>
<dbReference type="InterPro" id="IPR048333">
    <property type="entry name" value="HA2_WH"/>
</dbReference>
<evidence type="ECO:0000256" key="15">
    <source>
        <dbReference type="SAM" id="MobiDB-lite"/>
    </source>
</evidence>
<feature type="compositionally biased region" description="Acidic residues" evidence="15">
    <location>
        <begin position="1700"/>
        <end position="1726"/>
    </location>
</feature>
<dbReference type="InterPro" id="IPR016461">
    <property type="entry name" value="COMT-like"/>
</dbReference>
<evidence type="ECO:0000256" key="8">
    <source>
        <dbReference type="ARBA" id="ARBA00022741"/>
    </source>
</evidence>
<keyword evidence="4" id="KW-0489">Methyltransferase</keyword>
<dbReference type="InterPro" id="IPR001650">
    <property type="entry name" value="Helicase_C-like"/>
</dbReference>
<evidence type="ECO:0000313" key="20">
    <source>
        <dbReference type="Proteomes" id="UP000308730"/>
    </source>
</evidence>
<dbReference type="GO" id="GO:0003724">
    <property type="term" value="F:RNA helicase activity"/>
    <property type="evidence" value="ECO:0007669"/>
    <property type="project" value="UniProtKB-EC"/>
</dbReference>
<dbReference type="Pfam" id="PF00891">
    <property type="entry name" value="Methyltransf_2"/>
    <property type="match status" value="1"/>
</dbReference>
<dbReference type="Gene3D" id="1.20.120.1080">
    <property type="match status" value="1"/>
</dbReference>
<dbReference type="Pfam" id="PF04408">
    <property type="entry name" value="WHD_HA2"/>
    <property type="match status" value="1"/>
</dbReference>